<dbReference type="AlphaFoldDB" id="A0A834W1W5"/>
<name>A0A834W1W5_9FABA</name>
<reference evidence="2" key="1">
    <citation type="submission" date="2020-09" db="EMBL/GenBank/DDBJ databases">
        <title>Genome-Enabled Discovery of Anthraquinone Biosynthesis in Senna tora.</title>
        <authorList>
            <person name="Kang S.-H."/>
            <person name="Pandey R.P."/>
            <person name="Lee C.-M."/>
            <person name="Sim J.-S."/>
            <person name="Jeong J.-T."/>
            <person name="Choi B.-S."/>
            <person name="Jung M."/>
            <person name="Ginzburg D."/>
            <person name="Zhao K."/>
            <person name="Won S.Y."/>
            <person name="Oh T.-J."/>
            <person name="Yu Y."/>
            <person name="Kim N.-H."/>
            <person name="Lee O.R."/>
            <person name="Lee T.-H."/>
            <person name="Bashyal P."/>
            <person name="Kim T.-S."/>
            <person name="Lee W.-H."/>
            <person name="Kawkins C."/>
            <person name="Kim C.-K."/>
            <person name="Kim J.S."/>
            <person name="Ahn B.O."/>
            <person name="Rhee S.Y."/>
            <person name="Sohng J.K."/>
        </authorList>
    </citation>
    <scope>NUCLEOTIDE SEQUENCE</scope>
    <source>
        <tissue evidence="2">Leaf</tissue>
    </source>
</reference>
<dbReference type="EMBL" id="JAAIUW010000013">
    <property type="protein sequence ID" value="KAF7802821.1"/>
    <property type="molecule type" value="Genomic_DNA"/>
</dbReference>
<keyword evidence="3" id="KW-1185">Reference proteome</keyword>
<comment type="caution">
    <text evidence="2">The sequence shown here is derived from an EMBL/GenBank/DDBJ whole genome shotgun (WGS) entry which is preliminary data.</text>
</comment>
<keyword evidence="1" id="KW-0472">Membrane</keyword>
<accession>A0A834W1W5</accession>
<protein>
    <submittedName>
        <fullName evidence="2">Uncharacterized protein</fullName>
    </submittedName>
</protein>
<evidence type="ECO:0000256" key="1">
    <source>
        <dbReference type="SAM" id="Phobius"/>
    </source>
</evidence>
<evidence type="ECO:0000313" key="2">
    <source>
        <dbReference type="EMBL" id="KAF7802821.1"/>
    </source>
</evidence>
<sequence>MENQGLHISAIRRCRTEEDDTLKKSRRGRCIVEGRRFWRRKYYQTVNDCEFFDWVEQDGKDIVIGRLRMKIATLKGTVRRLQRVKKVLLVSTVFLVVALATIMFFILVLYFIGDLTGVVWDEATAGWVGGGADEVPKGWEGAGCGVDEAPTGWEGDGSGAYDVPAGHFSDDLGHFCRLWPFFPQSLHFCVWHVLLTSSGIKSSGFLLMKCIADTTSQHGIPTYYSIAHRNVVLSGIDSCSNALEEFGSSVYKLLHPQPSFLALFSPILLDGEHKTSAQHWEAAHLLQVADPVRRTKTVP</sequence>
<proteinExistence type="predicted"/>
<organism evidence="2 3">
    <name type="scientific">Senna tora</name>
    <dbReference type="NCBI Taxonomy" id="362788"/>
    <lineage>
        <taxon>Eukaryota</taxon>
        <taxon>Viridiplantae</taxon>
        <taxon>Streptophyta</taxon>
        <taxon>Embryophyta</taxon>
        <taxon>Tracheophyta</taxon>
        <taxon>Spermatophyta</taxon>
        <taxon>Magnoliopsida</taxon>
        <taxon>eudicotyledons</taxon>
        <taxon>Gunneridae</taxon>
        <taxon>Pentapetalae</taxon>
        <taxon>rosids</taxon>
        <taxon>fabids</taxon>
        <taxon>Fabales</taxon>
        <taxon>Fabaceae</taxon>
        <taxon>Caesalpinioideae</taxon>
        <taxon>Cassia clade</taxon>
        <taxon>Senna</taxon>
    </lineage>
</organism>
<gene>
    <name evidence="2" type="ORF">G2W53_041932</name>
</gene>
<evidence type="ECO:0000313" key="3">
    <source>
        <dbReference type="Proteomes" id="UP000634136"/>
    </source>
</evidence>
<feature type="transmembrane region" description="Helical" evidence="1">
    <location>
        <begin position="87"/>
        <end position="112"/>
    </location>
</feature>
<dbReference type="Proteomes" id="UP000634136">
    <property type="component" value="Unassembled WGS sequence"/>
</dbReference>
<keyword evidence="1" id="KW-0812">Transmembrane</keyword>
<keyword evidence="1" id="KW-1133">Transmembrane helix</keyword>